<dbReference type="InterPro" id="IPR052047">
    <property type="entry name" value="GH94_Enzymes"/>
</dbReference>
<dbReference type="Gene3D" id="1.50.10.10">
    <property type="match status" value="1"/>
</dbReference>
<evidence type="ECO:0000259" key="4">
    <source>
        <dbReference type="Pfam" id="PF17167"/>
    </source>
</evidence>
<dbReference type="GO" id="GO:0005975">
    <property type="term" value="P:carbohydrate metabolic process"/>
    <property type="evidence" value="ECO:0007669"/>
    <property type="project" value="InterPro"/>
</dbReference>
<evidence type="ECO:0000313" key="6">
    <source>
        <dbReference type="Proteomes" id="UP000480151"/>
    </source>
</evidence>
<dbReference type="EMBL" id="JAAKGU010000003">
    <property type="protein sequence ID" value="NGM82671.1"/>
    <property type="molecule type" value="Genomic_DNA"/>
</dbReference>
<accession>A0A6M1PQX3</accession>
<dbReference type="InterPro" id="IPR037018">
    <property type="entry name" value="GH65_N"/>
</dbReference>
<feature type="domain" description="Glycosyl hydrolase 94 catalytic" evidence="4">
    <location>
        <begin position="303"/>
        <end position="692"/>
    </location>
</feature>
<dbReference type="PANTHER" id="PTHR37469:SF2">
    <property type="entry name" value="CELLOBIONIC ACID PHOSPHORYLASE"/>
    <property type="match status" value="1"/>
</dbReference>
<keyword evidence="1" id="KW-0328">Glycosyltransferase</keyword>
<evidence type="ECO:0008006" key="7">
    <source>
        <dbReference type="Google" id="ProtNLM"/>
    </source>
</evidence>
<evidence type="ECO:0000256" key="1">
    <source>
        <dbReference type="ARBA" id="ARBA00022676"/>
    </source>
</evidence>
<sequence length="769" mass="86099">MSSFGHFSEDGTEFIFTTPRTPRPMMNYLWNPLLLSGVNQLGGGIGAYGDRAAAYIDQEGKGRAVIIKNGNRYFYIRDEETGEFWNPGWYPVNRELDAYSCTHGLGYTKLSAAYDGILAEARVFINQEDPAEIWTLSLGNLTGRERKLRVYSFVEFSLTGYKIYSNYYSNLFTEYHPSHHMVMAHNTTQDRTHTWFNGFIAASDAISGFESSRKAFIGTYGQISAPDAIVRGHCTNSLASNEDMVGVLENTFVLKPGETHSYSVLIGAADTADTACRIAEKLFAPGRIEQDFAALLESRKKMRETIEIHTPDQKVNHLVNIWIKQQVQLCAEAGRDTGKGFRDQLQDAWAIASFNPQLAKEKIIETLRYQYRDGRCVRGWLPLDPHIYSDGPTWIAPTVNAYLKETGDFGFLNEFVPYLDEGEGTVWEHILTAVRYSSEDTGERNLVRAHDGDWNDSLNGIGVGGKGESVWTSIALYYALNQVVEMALDIRKEEELGREMRERAAKIKQAVNDAGWDGEWYLAGYNDAGEKVGTHVEQEGSLYLNSQTWALMAGIAEGDRVEQCLKAVDERLDSPYGPLTLYPTYTSYKPTIGRLTGFVPGIWENGTPYCHGGTFKIVADCCLNRGNSAYSTMLKIMPDSETNPSDASGCEPYALTNMYFGPDNPRAGQTMFAWVTGTAGWMFRSAAQYMLGFHPGYDSFTLHPVIPEHWEECRIKRNFRGDIYDVRILNKNRVQSGVKSIVMDGMAIAGTTIPVRGDGLFHEIIIELG</sequence>
<dbReference type="Pfam" id="PF06165">
    <property type="entry name" value="GH94_b-supersand"/>
    <property type="match status" value="1"/>
</dbReference>
<evidence type="ECO:0000259" key="3">
    <source>
        <dbReference type="Pfam" id="PF06165"/>
    </source>
</evidence>
<dbReference type="PANTHER" id="PTHR37469">
    <property type="entry name" value="CELLOBIONIC ACID PHOSPHORYLASE-RELATED"/>
    <property type="match status" value="1"/>
</dbReference>
<dbReference type="Gene3D" id="2.60.420.10">
    <property type="entry name" value="Maltose phosphorylase, domain 3"/>
    <property type="match status" value="1"/>
</dbReference>
<proteinExistence type="predicted"/>
<organism evidence="5 6">
    <name type="scientific">Paenibacillus apii</name>
    <dbReference type="NCBI Taxonomy" id="1850370"/>
    <lineage>
        <taxon>Bacteria</taxon>
        <taxon>Bacillati</taxon>
        <taxon>Bacillota</taxon>
        <taxon>Bacilli</taxon>
        <taxon>Bacillales</taxon>
        <taxon>Paenibacillaceae</taxon>
        <taxon>Paenibacillus</taxon>
    </lineage>
</organism>
<protein>
    <recommendedName>
        <fullName evidence="7">Cellobiose phosphorylase</fullName>
    </recommendedName>
</protein>
<dbReference type="InterPro" id="IPR011013">
    <property type="entry name" value="Gal_mutarotase_sf_dom"/>
</dbReference>
<evidence type="ECO:0000256" key="2">
    <source>
        <dbReference type="ARBA" id="ARBA00022679"/>
    </source>
</evidence>
<dbReference type="RefSeq" id="WP_165097292.1">
    <property type="nucleotide sequence ID" value="NZ_JAAKGU010000003.1"/>
</dbReference>
<gene>
    <name evidence="5" type="ORF">G5B47_09605</name>
</gene>
<dbReference type="Pfam" id="PF17167">
    <property type="entry name" value="Glyco_hydro_94"/>
    <property type="match status" value="1"/>
</dbReference>
<evidence type="ECO:0000313" key="5">
    <source>
        <dbReference type="EMBL" id="NGM82671.1"/>
    </source>
</evidence>
<dbReference type="InterPro" id="IPR012341">
    <property type="entry name" value="6hp_glycosidase-like_sf"/>
</dbReference>
<dbReference type="SUPFAM" id="SSF48208">
    <property type="entry name" value="Six-hairpin glycosidases"/>
    <property type="match status" value="1"/>
</dbReference>
<dbReference type="InterPro" id="IPR008928">
    <property type="entry name" value="6-hairpin_glycosidase_sf"/>
</dbReference>
<dbReference type="SUPFAM" id="SSF74650">
    <property type="entry name" value="Galactose mutarotase-like"/>
    <property type="match status" value="1"/>
</dbReference>
<dbReference type="GO" id="GO:0030246">
    <property type="term" value="F:carbohydrate binding"/>
    <property type="evidence" value="ECO:0007669"/>
    <property type="project" value="InterPro"/>
</dbReference>
<reference evidence="5 6" key="1">
    <citation type="submission" date="2020-02" db="EMBL/GenBank/DDBJ databases">
        <authorList>
            <person name="Gao J."/>
            <person name="Sun J."/>
        </authorList>
    </citation>
    <scope>NUCLEOTIDE SEQUENCE [LARGE SCALE GENOMIC DNA]</scope>
    <source>
        <strain evidence="5 6">7124</strain>
    </source>
</reference>
<feature type="domain" description="Glycosyl hydrolase 94 supersandwich" evidence="3">
    <location>
        <begin position="16"/>
        <end position="282"/>
    </location>
</feature>
<keyword evidence="6" id="KW-1185">Reference proteome</keyword>
<dbReference type="GO" id="GO:0016757">
    <property type="term" value="F:glycosyltransferase activity"/>
    <property type="evidence" value="ECO:0007669"/>
    <property type="project" value="UniProtKB-KW"/>
</dbReference>
<dbReference type="Proteomes" id="UP000480151">
    <property type="component" value="Unassembled WGS sequence"/>
</dbReference>
<dbReference type="Gene3D" id="2.70.98.40">
    <property type="entry name" value="Glycoside hydrolase, family 65, N-terminal domain"/>
    <property type="match status" value="1"/>
</dbReference>
<dbReference type="InterPro" id="IPR033432">
    <property type="entry name" value="GH94_catalytic"/>
</dbReference>
<keyword evidence="2" id="KW-0808">Transferase</keyword>
<comment type="caution">
    <text evidence="5">The sequence shown here is derived from an EMBL/GenBank/DDBJ whole genome shotgun (WGS) entry which is preliminary data.</text>
</comment>
<dbReference type="AlphaFoldDB" id="A0A6M1PQX3"/>
<name>A0A6M1PQX3_9BACL</name>
<dbReference type="InterPro" id="IPR010383">
    <property type="entry name" value="Glyco_hydrolase_94_b-supersand"/>
</dbReference>